<dbReference type="PANTHER" id="PTHR46190:SF1">
    <property type="entry name" value="SI:CH211-201H21.5"/>
    <property type="match status" value="1"/>
</dbReference>
<name>A0A8J5MKV2_HOMAM</name>
<dbReference type="PANTHER" id="PTHR46190">
    <property type="entry name" value="SI:CH211-201H21.5-RELATED"/>
    <property type="match status" value="1"/>
</dbReference>
<evidence type="ECO:0000313" key="4">
    <source>
        <dbReference type="Proteomes" id="UP000747542"/>
    </source>
</evidence>
<dbReference type="SUPFAM" id="SSF53590">
    <property type="entry name" value="Nucleoside hydrolase"/>
    <property type="match status" value="1"/>
</dbReference>
<protein>
    <submittedName>
        <fullName evidence="3">Uridine nucleosidase 1-like</fullName>
    </submittedName>
</protein>
<dbReference type="Pfam" id="PF01156">
    <property type="entry name" value="IU_nuc_hydro"/>
    <property type="match status" value="1"/>
</dbReference>
<dbReference type="AlphaFoldDB" id="A0A8J5MKV2"/>
<evidence type="ECO:0000259" key="2">
    <source>
        <dbReference type="Pfam" id="PF01156"/>
    </source>
</evidence>
<comment type="similarity">
    <text evidence="1">Belongs to the IUNH family.</text>
</comment>
<dbReference type="Proteomes" id="UP000747542">
    <property type="component" value="Unassembled WGS sequence"/>
</dbReference>
<keyword evidence="4" id="KW-1185">Reference proteome</keyword>
<reference evidence="3" key="1">
    <citation type="journal article" date="2021" name="Sci. Adv.">
        <title>The American lobster genome reveals insights on longevity, neural, and immune adaptations.</title>
        <authorList>
            <person name="Polinski J.M."/>
            <person name="Zimin A.V."/>
            <person name="Clark K.F."/>
            <person name="Kohn A.B."/>
            <person name="Sadowski N."/>
            <person name="Timp W."/>
            <person name="Ptitsyn A."/>
            <person name="Khanna P."/>
            <person name="Romanova D.Y."/>
            <person name="Williams P."/>
            <person name="Greenwood S.J."/>
            <person name="Moroz L.L."/>
            <person name="Walt D.R."/>
            <person name="Bodnar A.G."/>
        </authorList>
    </citation>
    <scope>NUCLEOTIDE SEQUENCE</scope>
    <source>
        <strain evidence="3">GMGI-L3</strain>
    </source>
</reference>
<proteinExistence type="inferred from homology"/>
<dbReference type="InterPro" id="IPR036452">
    <property type="entry name" value="Ribo_hydro-like"/>
</dbReference>
<feature type="domain" description="Inosine/uridine-preferring nucleoside hydrolase" evidence="2">
    <location>
        <begin position="6"/>
        <end position="154"/>
    </location>
</feature>
<evidence type="ECO:0000256" key="1">
    <source>
        <dbReference type="ARBA" id="ARBA00009176"/>
    </source>
</evidence>
<dbReference type="Gene3D" id="3.90.245.10">
    <property type="entry name" value="Ribonucleoside hydrolase-like"/>
    <property type="match status" value="1"/>
</dbReference>
<dbReference type="InterPro" id="IPR001910">
    <property type="entry name" value="Inosine/uridine_hydrolase_dom"/>
</dbReference>
<gene>
    <name evidence="3" type="primary">URH1-L</name>
    <name evidence="3" type="ORF">Hamer_G021950</name>
</gene>
<accession>A0A8J5MKV2</accession>
<dbReference type="GO" id="GO:0016799">
    <property type="term" value="F:hydrolase activity, hydrolyzing N-glycosyl compounds"/>
    <property type="evidence" value="ECO:0007669"/>
    <property type="project" value="InterPro"/>
</dbReference>
<evidence type="ECO:0000313" key="3">
    <source>
        <dbReference type="EMBL" id="KAG7154940.1"/>
    </source>
</evidence>
<sequence length="219" mass="23532">MSVPKVIIDTDAGIDDALAIFMALAAHKRGEIEVIAVTTVHGNTGVHHVNNNIPVYSGAAKSLVHPWTHSGEMFHGTDGFGDAHLPAIPPASSLLKPQHAVWTLLELVNKYPNEIVLTALGPLTNVALAIRLEPAFTSRLAAIYAMGGNTRGCGDGEGRLVSTSKSCFATVELNGSLTRGQMAIDHRDLMNRTSNLIIMTSIDEQLYLRYLKMAFGGEF</sequence>
<dbReference type="EMBL" id="JAHLQT010043253">
    <property type="protein sequence ID" value="KAG7154940.1"/>
    <property type="molecule type" value="Genomic_DNA"/>
</dbReference>
<dbReference type="InterPro" id="IPR052775">
    <property type="entry name" value="IUN_hydrolase"/>
</dbReference>
<comment type="caution">
    <text evidence="3">The sequence shown here is derived from an EMBL/GenBank/DDBJ whole genome shotgun (WGS) entry which is preliminary data.</text>
</comment>
<organism evidence="3 4">
    <name type="scientific">Homarus americanus</name>
    <name type="common">American lobster</name>
    <dbReference type="NCBI Taxonomy" id="6706"/>
    <lineage>
        <taxon>Eukaryota</taxon>
        <taxon>Metazoa</taxon>
        <taxon>Ecdysozoa</taxon>
        <taxon>Arthropoda</taxon>
        <taxon>Crustacea</taxon>
        <taxon>Multicrustacea</taxon>
        <taxon>Malacostraca</taxon>
        <taxon>Eumalacostraca</taxon>
        <taxon>Eucarida</taxon>
        <taxon>Decapoda</taxon>
        <taxon>Pleocyemata</taxon>
        <taxon>Astacidea</taxon>
        <taxon>Nephropoidea</taxon>
        <taxon>Nephropidae</taxon>
        <taxon>Homarus</taxon>
    </lineage>
</organism>